<dbReference type="CDD" id="cd00229">
    <property type="entry name" value="SGNH_hydrolase"/>
    <property type="match status" value="1"/>
</dbReference>
<evidence type="ECO:0000256" key="1">
    <source>
        <dbReference type="SAM" id="SignalP"/>
    </source>
</evidence>
<dbReference type="AlphaFoldDB" id="A0A7W9E900"/>
<gene>
    <name evidence="2" type="ORF">FHS65_002287</name>
</gene>
<proteinExistence type="predicted"/>
<accession>A0A7W9E900</accession>
<dbReference type="InterPro" id="IPR057572">
    <property type="entry name" value="NonGDSL"/>
</dbReference>
<dbReference type="InterPro" id="IPR051532">
    <property type="entry name" value="Ester_Hydrolysis_Enzymes"/>
</dbReference>
<dbReference type="PANTHER" id="PTHR30383">
    <property type="entry name" value="THIOESTERASE 1/PROTEASE 1/LYSOPHOSPHOLIPASE L1"/>
    <property type="match status" value="1"/>
</dbReference>
<dbReference type="PROSITE" id="PS51257">
    <property type="entry name" value="PROKAR_LIPOPROTEIN"/>
    <property type="match status" value="1"/>
</dbReference>
<dbReference type="Gene3D" id="3.40.50.1110">
    <property type="entry name" value="SGNH hydrolase"/>
    <property type="match status" value="1"/>
</dbReference>
<evidence type="ECO:0000313" key="3">
    <source>
        <dbReference type="Proteomes" id="UP000548978"/>
    </source>
</evidence>
<reference evidence="2 3" key="1">
    <citation type="submission" date="2020-08" db="EMBL/GenBank/DDBJ databases">
        <title>Genomic Encyclopedia of Type Strains, Phase IV (KMG-IV): sequencing the most valuable type-strain genomes for metagenomic binning, comparative biology and taxonomic classification.</title>
        <authorList>
            <person name="Goeker M."/>
        </authorList>
    </citation>
    <scope>NUCLEOTIDE SEQUENCE [LARGE SCALE GENOMIC DNA]</scope>
    <source>
        <strain evidence="2 3">DSM 24448</strain>
    </source>
</reference>
<sequence>MRPAGTLASLLAVLAMGACALVPGPSTIRAFEVPAACPVSTSGFRANDGLMRSRAALRAGALTILAVGSSSIEGVGASQPERGYVPLVQAGLRDAFPDARITVINRGIGGETTADTVTRLQAEIDAARPHLVIWQLGTNDMLRDLTLARVVSDFDRGRDILDAAGVDVVLIDPQRLPEDTDNDGFRGRNTLLAGVAGTIAYLGTREGYAVDPRFGPMSGWTGLEGGGVGPDDLHLNDSGYACWAANTVAGLGKALR</sequence>
<feature type="chain" id="PRO_5031138731" evidence="1">
    <location>
        <begin position="21"/>
        <end position="256"/>
    </location>
</feature>
<keyword evidence="3" id="KW-1185">Reference proteome</keyword>
<evidence type="ECO:0000313" key="2">
    <source>
        <dbReference type="EMBL" id="MBB5661524.1"/>
    </source>
</evidence>
<dbReference type="SUPFAM" id="SSF52266">
    <property type="entry name" value="SGNH hydrolase"/>
    <property type="match status" value="1"/>
</dbReference>
<keyword evidence="1" id="KW-0732">Signal</keyword>
<dbReference type="Proteomes" id="UP000548978">
    <property type="component" value="Unassembled WGS sequence"/>
</dbReference>
<dbReference type="InterPro" id="IPR036514">
    <property type="entry name" value="SGNH_hydro_sf"/>
</dbReference>
<comment type="caution">
    <text evidence="2">The sequence shown here is derived from an EMBL/GenBank/DDBJ whole genome shotgun (WGS) entry which is preliminary data.</text>
</comment>
<protein>
    <submittedName>
        <fullName evidence="2">Lysophospholipase L1-like esterase</fullName>
    </submittedName>
</protein>
<dbReference type="RefSeq" id="WP_123285863.1">
    <property type="nucleotide sequence ID" value="NZ_JACIJB010000011.1"/>
</dbReference>
<dbReference type="PANTHER" id="PTHR30383:SF5">
    <property type="entry name" value="SGNH HYDROLASE-TYPE ESTERASE DOMAIN-CONTAINING PROTEIN"/>
    <property type="match status" value="1"/>
</dbReference>
<name>A0A7W9E900_9CAUL</name>
<dbReference type="EMBL" id="JACIJB010000011">
    <property type="protein sequence ID" value="MBB5661524.1"/>
    <property type="molecule type" value="Genomic_DNA"/>
</dbReference>
<dbReference type="GO" id="GO:0004622">
    <property type="term" value="F:phosphatidylcholine lysophospholipase activity"/>
    <property type="evidence" value="ECO:0007669"/>
    <property type="project" value="TreeGrafter"/>
</dbReference>
<dbReference type="Pfam" id="PF25182">
    <property type="entry name" value="NonGDSL"/>
    <property type="match status" value="1"/>
</dbReference>
<organism evidence="2 3">
    <name type="scientific">Brevundimonas halotolerans</name>
    <dbReference type="NCBI Taxonomy" id="69670"/>
    <lineage>
        <taxon>Bacteria</taxon>
        <taxon>Pseudomonadati</taxon>
        <taxon>Pseudomonadota</taxon>
        <taxon>Alphaproteobacteria</taxon>
        <taxon>Caulobacterales</taxon>
        <taxon>Caulobacteraceae</taxon>
        <taxon>Brevundimonas</taxon>
    </lineage>
</organism>
<dbReference type="OrthoDB" id="7203637at2"/>
<feature type="signal peptide" evidence="1">
    <location>
        <begin position="1"/>
        <end position="20"/>
    </location>
</feature>